<dbReference type="InterPro" id="IPR050268">
    <property type="entry name" value="NADH-dep_flavin_reductase"/>
</dbReference>
<dbReference type="PANTHER" id="PTHR30466:SF1">
    <property type="entry name" value="FMN REDUCTASE (NADH) RUTF"/>
    <property type="match status" value="1"/>
</dbReference>
<gene>
    <name evidence="4" type="ORF">SAMN04488563_3158</name>
</gene>
<evidence type="ECO:0000256" key="1">
    <source>
        <dbReference type="ARBA" id="ARBA00023002"/>
    </source>
</evidence>
<dbReference type="STRING" id="419479.SAMN04488563_3158"/>
<dbReference type="EMBL" id="LT629791">
    <property type="protein sequence ID" value="SDU60775.1"/>
    <property type="molecule type" value="Genomic_DNA"/>
</dbReference>
<dbReference type="Pfam" id="PF01613">
    <property type="entry name" value="Flavin_Reduct"/>
    <property type="match status" value="1"/>
</dbReference>
<dbReference type="SMART" id="SM00903">
    <property type="entry name" value="Flavin_Reduct"/>
    <property type="match status" value="1"/>
</dbReference>
<evidence type="ECO:0000313" key="5">
    <source>
        <dbReference type="Proteomes" id="UP000182977"/>
    </source>
</evidence>
<dbReference type="RefSeq" id="WP_063932582.1">
    <property type="nucleotide sequence ID" value="NZ_LBMC01000013.1"/>
</dbReference>
<dbReference type="GO" id="GO:0042602">
    <property type="term" value="F:riboflavin reductase (NADPH) activity"/>
    <property type="evidence" value="ECO:0007669"/>
    <property type="project" value="TreeGrafter"/>
</dbReference>
<dbReference type="Proteomes" id="UP000182977">
    <property type="component" value="Chromosome I"/>
</dbReference>
<feature type="compositionally biased region" description="Pro residues" evidence="2">
    <location>
        <begin position="201"/>
        <end position="210"/>
    </location>
</feature>
<keyword evidence="1" id="KW-0560">Oxidoreductase</keyword>
<evidence type="ECO:0000313" key="4">
    <source>
        <dbReference type="EMBL" id="SDU60775.1"/>
    </source>
</evidence>
<dbReference type="InterPro" id="IPR012349">
    <property type="entry name" value="Split_barrel_FMN-bd"/>
</dbReference>
<organism evidence="4 5">
    <name type="scientific">Jiangella alkaliphila</name>
    <dbReference type="NCBI Taxonomy" id="419479"/>
    <lineage>
        <taxon>Bacteria</taxon>
        <taxon>Bacillati</taxon>
        <taxon>Actinomycetota</taxon>
        <taxon>Actinomycetes</taxon>
        <taxon>Jiangellales</taxon>
        <taxon>Jiangellaceae</taxon>
        <taxon>Jiangella</taxon>
    </lineage>
</organism>
<dbReference type="GO" id="GO:0010181">
    <property type="term" value="F:FMN binding"/>
    <property type="evidence" value="ECO:0007669"/>
    <property type="project" value="InterPro"/>
</dbReference>
<accession>A0A1H2JXE5</accession>
<dbReference type="GO" id="GO:0006208">
    <property type="term" value="P:pyrimidine nucleobase catabolic process"/>
    <property type="evidence" value="ECO:0007669"/>
    <property type="project" value="TreeGrafter"/>
</dbReference>
<keyword evidence="5" id="KW-1185">Reference proteome</keyword>
<feature type="region of interest" description="Disordered" evidence="2">
    <location>
        <begin position="179"/>
        <end position="236"/>
    </location>
</feature>
<feature type="domain" description="Flavin reductase like" evidence="3">
    <location>
        <begin position="12"/>
        <end position="158"/>
    </location>
</feature>
<name>A0A1H2JXE5_9ACTN</name>
<sequence length="236" mass="24154">MSVTADTFRSVFRRYATGVVVITASAAGRPAGLTATSLASVSLDPPLLSFAVSESASAWPAFAAAGSVVVNFLDADQHHIATRFATSGIDRFAAPTAWSRLASGEPVLDDAPSHLRAQVTHRLPVGDHVIVVARVIDAAVTAAPATAPLVYHAGAYSTVAPASAAGEFGDAGRTVRRVEPEAHPLENGPPARDVAGRIEPEPQPPGPGGRPGPDRERAHRPGAVAAAASGAVHHDQ</sequence>
<dbReference type="SUPFAM" id="SSF50475">
    <property type="entry name" value="FMN-binding split barrel"/>
    <property type="match status" value="1"/>
</dbReference>
<dbReference type="InterPro" id="IPR002563">
    <property type="entry name" value="Flavin_Rdtase-like_dom"/>
</dbReference>
<reference evidence="5" key="1">
    <citation type="submission" date="2016-10" db="EMBL/GenBank/DDBJ databases">
        <authorList>
            <person name="Varghese N."/>
            <person name="Submissions S."/>
        </authorList>
    </citation>
    <scope>NUCLEOTIDE SEQUENCE [LARGE SCALE GENOMIC DNA]</scope>
    <source>
        <strain evidence="5">DSM 45079</strain>
    </source>
</reference>
<evidence type="ECO:0000259" key="3">
    <source>
        <dbReference type="SMART" id="SM00903"/>
    </source>
</evidence>
<dbReference type="OrthoDB" id="9792858at2"/>
<feature type="compositionally biased region" description="Low complexity" evidence="2">
    <location>
        <begin position="221"/>
        <end position="236"/>
    </location>
</feature>
<dbReference type="Gene3D" id="2.30.110.10">
    <property type="entry name" value="Electron Transport, Fmn-binding Protein, Chain A"/>
    <property type="match status" value="1"/>
</dbReference>
<protein>
    <submittedName>
        <fullName evidence="4">NADH-FMN oxidoreductase RutF, flavin reductase (DIM6/NTAB) family</fullName>
    </submittedName>
</protein>
<dbReference type="PANTHER" id="PTHR30466">
    <property type="entry name" value="FLAVIN REDUCTASE"/>
    <property type="match status" value="1"/>
</dbReference>
<dbReference type="AlphaFoldDB" id="A0A1H2JXE5"/>
<evidence type="ECO:0000256" key="2">
    <source>
        <dbReference type="SAM" id="MobiDB-lite"/>
    </source>
</evidence>
<proteinExistence type="predicted"/>